<evidence type="ECO:0000256" key="8">
    <source>
        <dbReference type="ARBA" id="ARBA00023169"/>
    </source>
</evidence>
<evidence type="ECO:0000313" key="11">
    <source>
        <dbReference type="EMBL" id="TPG54742.1"/>
    </source>
</evidence>
<name>A0A502FZM3_9SPHN</name>
<gene>
    <name evidence="11" type="ORF">EAH76_08950</name>
</gene>
<keyword evidence="7 9" id="KW-0472">Membrane</keyword>
<evidence type="ECO:0000256" key="6">
    <source>
        <dbReference type="ARBA" id="ARBA00022989"/>
    </source>
</evidence>
<keyword evidence="4 11" id="KW-0808">Transferase</keyword>
<keyword evidence="12" id="KW-1185">Reference proteome</keyword>
<evidence type="ECO:0000256" key="5">
    <source>
        <dbReference type="ARBA" id="ARBA00022692"/>
    </source>
</evidence>
<accession>A0A502FZM3</accession>
<keyword evidence="8" id="KW-0270">Exopolysaccharide synthesis</keyword>
<evidence type="ECO:0000256" key="9">
    <source>
        <dbReference type="SAM" id="Phobius"/>
    </source>
</evidence>
<feature type="transmembrane region" description="Helical" evidence="9">
    <location>
        <begin position="37"/>
        <end position="60"/>
    </location>
</feature>
<keyword evidence="6 9" id="KW-1133">Transmembrane helix</keyword>
<dbReference type="RefSeq" id="WP_140849894.1">
    <property type="nucleotide sequence ID" value="NZ_RCZC01000002.1"/>
</dbReference>
<comment type="subcellular location">
    <subcellularLocation>
        <location evidence="1">Cell membrane</location>
    </subcellularLocation>
</comment>
<evidence type="ECO:0000313" key="12">
    <source>
        <dbReference type="Proteomes" id="UP000319931"/>
    </source>
</evidence>
<evidence type="ECO:0000256" key="4">
    <source>
        <dbReference type="ARBA" id="ARBA00022679"/>
    </source>
</evidence>
<evidence type="ECO:0000256" key="3">
    <source>
        <dbReference type="ARBA" id="ARBA00022475"/>
    </source>
</evidence>
<dbReference type="Proteomes" id="UP000319931">
    <property type="component" value="Unassembled WGS sequence"/>
</dbReference>
<evidence type="ECO:0000259" key="10">
    <source>
        <dbReference type="Pfam" id="PF02397"/>
    </source>
</evidence>
<dbReference type="EMBL" id="RCZC01000002">
    <property type="protein sequence ID" value="TPG54742.1"/>
    <property type="molecule type" value="Genomic_DNA"/>
</dbReference>
<evidence type="ECO:0000256" key="2">
    <source>
        <dbReference type="ARBA" id="ARBA00006464"/>
    </source>
</evidence>
<organism evidence="11 12">
    <name type="scientific">Sphingomonas glacialis</name>
    <dbReference type="NCBI Taxonomy" id="658225"/>
    <lineage>
        <taxon>Bacteria</taxon>
        <taxon>Pseudomonadati</taxon>
        <taxon>Pseudomonadota</taxon>
        <taxon>Alphaproteobacteria</taxon>
        <taxon>Sphingomonadales</taxon>
        <taxon>Sphingomonadaceae</taxon>
        <taxon>Sphingomonas</taxon>
    </lineage>
</organism>
<dbReference type="AlphaFoldDB" id="A0A502FZM3"/>
<dbReference type="GO" id="GO:0000271">
    <property type="term" value="P:polysaccharide biosynthetic process"/>
    <property type="evidence" value="ECO:0007669"/>
    <property type="project" value="UniProtKB-KW"/>
</dbReference>
<protein>
    <submittedName>
        <fullName evidence="11">Sugar transferase</fullName>
    </submittedName>
</protein>
<feature type="domain" description="Bacterial sugar transferase" evidence="10">
    <location>
        <begin position="33"/>
        <end position="223"/>
    </location>
</feature>
<comment type="caution">
    <text evidence="11">The sequence shown here is derived from an EMBL/GenBank/DDBJ whole genome shotgun (WGS) entry which is preliminary data.</text>
</comment>
<dbReference type="InterPro" id="IPR003362">
    <property type="entry name" value="Bact_transf"/>
</dbReference>
<comment type="similarity">
    <text evidence="2">Belongs to the bacterial sugar transferase family.</text>
</comment>
<evidence type="ECO:0000256" key="7">
    <source>
        <dbReference type="ARBA" id="ARBA00023136"/>
    </source>
</evidence>
<keyword evidence="3" id="KW-1003">Cell membrane</keyword>
<dbReference type="PANTHER" id="PTHR30576">
    <property type="entry name" value="COLANIC BIOSYNTHESIS UDP-GLUCOSE LIPID CARRIER TRANSFERASE"/>
    <property type="match status" value="1"/>
</dbReference>
<dbReference type="GO" id="GO:0016780">
    <property type="term" value="F:phosphotransferase activity, for other substituted phosphate groups"/>
    <property type="evidence" value="ECO:0007669"/>
    <property type="project" value="TreeGrafter"/>
</dbReference>
<sequence>MSWPEHAKQDKPVGVPRYEQPVSSTRFDLAVIRWLDVSLAGLGLLFLLPLMIVLIIVTWLGDPGPVFFGHVRIGKGGRAFHCLKFRTMVTDAEERLLRLLQSDPDARAEWERDRKLTNDPRITGIGRFMRKTSLDELPQLWNVVRGEMSLIGPRPIVQAEVPRYGRYIADYMSTRPGISGLWQISGRNNVSYRRRVALDVAFARSRSLKLYLRILVLTLPAVILQRGSY</sequence>
<proteinExistence type="inferred from homology"/>
<keyword evidence="5 9" id="KW-0812">Transmembrane</keyword>
<dbReference type="GO" id="GO:0005886">
    <property type="term" value="C:plasma membrane"/>
    <property type="evidence" value="ECO:0007669"/>
    <property type="project" value="UniProtKB-SubCell"/>
</dbReference>
<reference evidence="11 12" key="1">
    <citation type="journal article" date="2019" name="Environ. Microbiol.">
        <title>Species interactions and distinct microbial communities in high Arctic permafrost affected cryosols are associated with the CH4 and CO2 gas fluxes.</title>
        <authorList>
            <person name="Altshuler I."/>
            <person name="Hamel J."/>
            <person name="Turney S."/>
            <person name="Magnuson E."/>
            <person name="Levesque R."/>
            <person name="Greer C."/>
            <person name="Whyte L.G."/>
        </authorList>
    </citation>
    <scope>NUCLEOTIDE SEQUENCE [LARGE SCALE GENOMIC DNA]</scope>
    <source>
        <strain evidence="11 12">E6.1</strain>
    </source>
</reference>
<dbReference type="Pfam" id="PF02397">
    <property type="entry name" value="Bac_transf"/>
    <property type="match status" value="1"/>
</dbReference>
<evidence type="ECO:0000256" key="1">
    <source>
        <dbReference type="ARBA" id="ARBA00004236"/>
    </source>
</evidence>
<dbReference type="OrthoDB" id="9808602at2"/>
<dbReference type="PANTHER" id="PTHR30576:SF4">
    <property type="entry name" value="UNDECAPRENYL-PHOSPHATE GALACTOSE PHOSPHOTRANSFERASE"/>
    <property type="match status" value="1"/>
</dbReference>